<dbReference type="InterPro" id="IPR036291">
    <property type="entry name" value="NAD(P)-bd_dom_sf"/>
</dbReference>
<reference evidence="1" key="1">
    <citation type="submission" date="2023-03" db="EMBL/GenBank/DDBJ databases">
        <authorList>
            <person name="Steffen K."/>
            <person name="Cardenas P."/>
        </authorList>
    </citation>
    <scope>NUCLEOTIDE SEQUENCE</scope>
</reference>
<dbReference type="Proteomes" id="UP001174909">
    <property type="component" value="Unassembled WGS sequence"/>
</dbReference>
<dbReference type="EMBL" id="CASHTH010000409">
    <property type="protein sequence ID" value="CAI8000551.1"/>
    <property type="molecule type" value="Genomic_DNA"/>
</dbReference>
<dbReference type="GO" id="GO:0000253">
    <property type="term" value="F:3-beta-hydroxysteroid 3-dehydrogenase (NADP+) activity"/>
    <property type="evidence" value="ECO:0007669"/>
    <property type="project" value="TreeGrafter"/>
</dbReference>
<dbReference type="PANTHER" id="PTHR44442:SF1">
    <property type="entry name" value="3-KETO-STEROID REDUCTASE_17-BETA-HYDROXYSTEROID DEHYDROGENASE 7"/>
    <property type="match status" value="1"/>
</dbReference>
<dbReference type="GO" id="GO:0016125">
    <property type="term" value="P:sterol metabolic process"/>
    <property type="evidence" value="ECO:0007669"/>
    <property type="project" value="TreeGrafter"/>
</dbReference>
<dbReference type="AlphaFoldDB" id="A0AA35R385"/>
<dbReference type="Gene3D" id="3.40.50.720">
    <property type="entry name" value="NAD(P)-binding Rossmann-like Domain"/>
    <property type="match status" value="1"/>
</dbReference>
<organism evidence="1 2">
    <name type="scientific">Geodia barretti</name>
    <name type="common">Barrett's horny sponge</name>
    <dbReference type="NCBI Taxonomy" id="519541"/>
    <lineage>
        <taxon>Eukaryota</taxon>
        <taxon>Metazoa</taxon>
        <taxon>Porifera</taxon>
        <taxon>Demospongiae</taxon>
        <taxon>Heteroscleromorpha</taxon>
        <taxon>Tetractinellida</taxon>
        <taxon>Astrophorina</taxon>
        <taxon>Geodiidae</taxon>
        <taxon>Geodia</taxon>
    </lineage>
</organism>
<sequence length="149" mass="17184">MCRDREKVLYHHVMVMWSSRDLWMDFRYECVDWLFCNAGLMPVSGVNWRAFWPPTPSNLGYQLGTGGDLLPVTDWQTSDGLQQVFSTNLFGHYLMVQELEGFLSAQTRDCHVIWTSSVTASRATFDPTDIQGKNRSSFYTILSLCIHVF</sequence>
<accession>A0AA35R385</accession>
<evidence type="ECO:0000313" key="1">
    <source>
        <dbReference type="EMBL" id="CAI8000551.1"/>
    </source>
</evidence>
<comment type="caution">
    <text evidence="1">The sequence shown here is derived from an EMBL/GenBank/DDBJ whole genome shotgun (WGS) entry which is preliminary data.</text>
</comment>
<gene>
    <name evidence="1" type="ORF">GBAR_LOCUS2977</name>
</gene>
<proteinExistence type="predicted"/>
<dbReference type="GO" id="GO:0005789">
    <property type="term" value="C:endoplasmic reticulum membrane"/>
    <property type="evidence" value="ECO:0007669"/>
    <property type="project" value="TreeGrafter"/>
</dbReference>
<dbReference type="SUPFAM" id="SSF51735">
    <property type="entry name" value="NAD(P)-binding Rossmann-fold domains"/>
    <property type="match status" value="1"/>
</dbReference>
<keyword evidence="2" id="KW-1185">Reference proteome</keyword>
<dbReference type="PANTHER" id="PTHR44442">
    <property type="entry name" value="3-KETO-STEROID REDUCTASE"/>
    <property type="match status" value="1"/>
</dbReference>
<dbReference type="InterPro" id="IPR052834">
    <property type="entry name" value="3KSR/17beta-HSD"/>
</dbReference>
<evidence type="ECO:0000313" key="2">
    <source>
        <dbReference type="Proteomes" id="UP001174909"/>
    </source>
</evidence>
<name>A0AA35R385_GEOBA</name>
<feature type="non-terminal residue" evidence="1">
    <location>
        <position position="149"/>
    </location>
</feature>
<protein>
    <submittedName>
        <fullName evidence="1">3-keto-steroid reductase/17-beta-hydroxysteroid dehydrogenase 7</fullName>
    </submittedName>
</protein>